<keyword evidence="2" id="KW-1185">Reference proteome</keyword>
<sequence>MLQTKVLSRLQFITQNALAYFAFPSINTKRYIHSLGTMHLASHMYKGALLNAKSEMRSLFLKNLYKAIKKIESRLEIDSKIQKCNLFEDDALYQFLIPLKNPKEKYAYLLSLQALRLVGLLHDVGHLPFSHQSEYAMQNIYENLLLCSNLNKEEKNFILFYEHITEKNSKVLHEAMGIEFTKMLFEYEILQSFEQIIDKKYIQLIYKLVDFILQDTKFGGFDFAMLHSFIDSSVDADRLDYVNRDMLASGYISGAVDLLRITKQAVLTSNKDIYHLSFFDSAILDIEHMLEMRFNLYKKVIFNHQIAKKDAMLENLILYLSKEYFTKQKEQKLNDISMLWKFLDATDNAKRLDTISLMDENWLISLFKEEYFRLKYSEQKETQKMLMIFEEVLFGKKYFHSIWKNLNDLYDVLNFSTTQKYQFRESFGYICESKLTILKNSLQNFVLHHEAKNSSLFLSYQIVSFNLGISKDFTLFSGKNLVPIDEVSTLRKRLKKSMLNTVPFFIYCNKSELTTEIKESLKEILISVFEKNMEWKS</sequence>
<organism evidence="1 2">
    <name type="scientific">Sulfurimonas xiamenensis</name>
    <dbReference type="NCBI Taxonomy" id="2590021"/>
    <lineage>
        <taxon>Bacteria</taxon>
        <taxon>Pseudomonadati</taxon>
        <taxon>Campylobacterota</taxon>
        <taxon>Epsilonproteobacteria</taxon>
        <taxon>Campylobacterales</taxon>
        <taxon>Sulfurimonadaceae</taxon>
        <taxon>Sulfurimonas</taxon>
    </lineage>
</organism>
<evidence type="ECO:0000313" key="2">
    <source>
        <dbReference type="Proteomes" id="UP000326061"/>
    </source>
</evidence>
<reference evidence="2" key="1">
    <citation type="submission" date="2019-06" db="EMBL/GenBank/DDBJ databases">
        <title>Sulfurimonas gotlandica sp. nov., a chemoautotrophic and psychrotolerant epsilonproteobacterium isolated from a pelagic redoxcline, and an emended description of the genus Sulfurimonas.</title>
        <authorList>
            <person name="Wang S."/>
            <person name="Jiang L."/>
            <person name="Shao Z."/>
        </authorList>
    </citation>
    <scope>NUCLEOTIDE SEQUENCE [LARGE SCALE GENOMIC DNA]</scope>
    <source>
        <strain evidence="2">1-1N</strain>
    </source>
</reference>
<evidence type="ECO:0000313" key="1">
    <source>
        <dbReference type="EMBL" id="QFR44183.1"/>
    </source>
</evidence>
<dbReference type="EMBL" id="CP041166">
    <property type="protein sequence ID" value="QFR44183.1"/>
    <property type="molecule type" value="Genomic_DNA"/>
</dbReference>
<evidence type="ECO:0008006" key="3">
    <source>
        <dbReference type="Google" id="ProtNLM"/>
    </source>
</evidence>
<dbReference type="SUPFAM" id="SSF109604">
    <property type="entry name" value="HD-domain/PDEase-like"/>
    <property type="match status" value="1"/>
</dbReference>
<dbReference type="InterPro" id="IPR050135">
    <property type="entry name" value="dGTPase-like"/>
</dbReference>
<dbReference type="AlphaFoldDB" id="A0AAJ4DNF2"/>
<dbReference type="Proteomes" id="UP000326061">
    <property type="component" value="Chromosome"/>
</dbReference>
<gene>
    <name evidence="1" type="ORF">FJR47_00485</name>
</gene>
<dbReference type="KEGG" id="suln:FJR47_00485"/>
<proteinExistence type="predicted"/>
<dbReference type="PANTHER" id="PTHR11373">
    <property type="entry name" value="DEOXYNUCLEOSIDE TRIPHOSPHATE TRIPHOSPHOHYDROLASE"/>
    <property type="match status" value="1"/>
</dbReference>
<name>A0AAJ4DNF2_9BACT</name>
<dbReference type="GO" id="GO:0006203">
    <property type="term" value="P:dGTP catabolic process"/>
    <property type="evidence" value="ECO:0007669"/>
    <property type="project" value="TreeGrafter"/>
</dbReference>
<dbReference type="GO" id="GO:0008832">
    <property type="term" value="F:dGTPase activity"/>
    <property type="evidence" value="ECO:0007669"/>
    <property type="project" value="TreeGrafter"/>
</dbReference>
<dbReference type="Gene3D" id="1.10.3210.10">
    <property type="entry name" value="Hypothetical protein af1432"/>
    <property type="match status" value="1"/>
</dbReference>
<dbReference type="PANTHER" id="PTHR11373:SF4">
    <property type="entry name" value="DEOXYNUCLEOSIDE TRIPHOSPHATE TRIPHOSPHOHYDROLASE SAMHD1"/>
    <property type="match status" value="1"/>
</dbReference>
<protein>
    <recommendedName>
        <fullName evidence="3">HD domain-containing protein</fullName>
    </recommendedName>
</protein>
<accession>A0AAJ4DNF2</accession>